<dbReference type="Pfam" id="PF12833">
    <property type="entry name" value="HTH_18"/>
    <property type="match status" value="1"/>
</dbReference>
<dbReference type="InterPro" id="IPR009057">
    <property type="entry name" value="Homeodomain-like_sf"/>
</dbReference>
<name>A0A2S5TI66_9GAMM</name>
<dbReference type="AlphaFoldDB" id="A0A2S5TI66"/>
<evidence type="ECO:0000259" key="4">
    <source>
        <dbReference type="PROSITE" id="PS01124"/>
    </source>
</evidence>
<feature type="domain" description="HTH araC/xylS-type" evidence="4">
    <location>
        <begin position="21"/>
        <end position="118"/>
    </location>
</feature>
<dbReference type="InterPro" id="IPR020449">
    <property type="entry name" value="Tscrpt_reg_AraC-type_HTH"/>
</dbReference>
<sequence>MSAVPASGGKRLRRSCAQLPERVLAVLAAGKGTCPGQREVAERLCMSPRTLKRQLRRQGLRFRDLRERVLRQRAEQLLGGTRLPVDQVALQVGYSSGANFSRAFNRWQGQAPGRFRQRLGAVGESPIPVGTAP</sequence>
<dbReference type="GO" id="GO:0005829">
    <property type="term" value="C:cytosol"/>
    <property type="evidence" value="ECO:0007669"/>
    <property type="project" value="TreeGrafter"/>
</dbReference>
<protein>
    <recommendedName>
        <fullName evidence="4">HTH araC/xylS-type domain-containing protein</fullName>
    </recommendedName>
</protein>
<evidence type="ECO:0000313" key="6">
    <source>
        <dbReference type="Proteomes" id="UP000238220"/>
    </source>
</evidence>
<keyword evidence="6" id="KW-1185">Reference proteome</keyword>
<dbReference type="GO" id="GO:0003700">
    <property type="term" value="F:DNA-binding transcription factor activity"/>
    <property type="evidence" value="ECO:0007669"/>
    <property type="project" value="InterPro"/>
</dbReference>
<dbReference type="Gene3D" id="1.10.10.60">
    <property type="entry name" value="Homeodomain-like"/>
    <property type="match status" value="1"/>
</dbReference>
<evidence type="ECO:0000256" key="1">
    <source>
        <dbReference type="ARBA" id="ARBA00023015"/>
    </source>
</evidence>
<dbReference type="InterPro" id="IPR018060">
    <property type="entry name" value="HTH_AraC"/>
</dbReference>
<dbReference type="GO" id="GO:0000976">
    <property type="term" value="F:transcription cis-regulatory region binding"/>
    <property type="evidence" value="ECO:0007669"/>
    <property type="project" value="TreeGrafter"/>
</dbReference>
<keyword evidence="3" id="KW-0804">Transcription</keyword>
<dbReference type="SMART" id="SM00342">
    <property type="entry name" value="HTH_ARAC"/>
    <property type="match status" value="1"/>
</dbReference>
<dbReference type="Proteomes" id="UP000238220">
    <property type="component" value="Unassembled WGS sequence"/>
</dbReference>
<proteinExistence type="predicted"/>
<dbReference type="PRINTS" id="PR00032">
    <property type="entry name" value="HTHARAC"/>
</dbReference>
<keyword evidence="2" id="KW-0238">DNA-binding</keyword>
<evidence type="ECO:0000313" key="5">
    <source>
        <dbReference type="EMBL" id="PPE74674.1"/>
    </source>
</evidence>
<reference evidence="5 6" key="1">
    <citation type="submission" date="2018-02" db="EMBL/GenBank/DDBJ databases">
        <title>Genome sequencing of Solimonas sp. HR-BB.</title>
        <authorList>
            <person name="Lee Y."/>
            <person name="Jeon C.O."/>
        </authorList>
    </citation>
    <scope>NUCLEOTIDE SEQUENCE [LARGE SCALE GENOMIC DNA]</scope>
    <source>
        <strain evidence="5 6">HR-BB</strain>
    </source>
</reference>
<accession>A0A2S5TI66</accession>
<evidence type="ECO:0000256" key="3">
    <source>
        <dbReference type="ARBA" id="ARBA00023163"/>
    </source>
</evidence>
<evidence type="ECO:0000256" key="2">
    <source>
        <dbReference type="ARBA" id="ARBA00023125"/>
    </source>
</evidence>
<keyword evidence="1" id="KW-0805">Transcription regulation</keyword>
<dbReference type="PROSITE" id="PS01124">
    <property type="entry name" value="HTH_ARAC_FAMILY_2"/>
    <property type="match status" value="1"/>
</dbReference>
<dbReference type="EMBL" id="PSNW01000003">
    <property type="protein sequence ID" value="PPE74674.1"/>
    <property type="molecule type" value="Genomic_DNA"/>
</dbReference>
<organism evidence="5 6">
    <name type="scientific">Solimonas fluminis</name>
    <dbReference type="NCBI Taxonomy" id="2086571"/>
    <lineage>
        <taxon>Bacteria</taxon>
        <taxon>Pseudomonadati</taxon>
        <taxon>Pseudomonadota</taxon>
        <taxon>Gammaproteobacteria</taxon>
        <taxon>Nevskiales</taxon>
        <taxon>Nevskiaceae</taxon>
        <taxon>Solimonas</taxon>
    </lineage>
</organism>
<dbReference type="PANTHER" id="PTHR47894:SF1">
    <property type="entry name" value="HTH-TYPE TRANSCRIPTIONAL REGULATOR VQSM"/>
    <property type="match status" value="1"/>
</dbReference>
<dbReference type="OrthoDB" id="5582699at2"/>
<dbReference type="RefSeq" id="WP_104229831.1">
    <property type="nucleotide sequence ID" value="NZ_PSNW01000003.1"/>
</dbReference>
<gene>
    <name evidence="5" type="ORF">C3942_07905</name>
</gene>
<dbReference type="PANTHER" id="PTHR47894">
    <property type="entry name" value="HTH-TYPE TRANSCRIPTIONAL REGULATOR GADX"/>
    <property type="match status" value="1"/>
</dbReference>
<dbReference type="SUPFAM" id="SSF46689">
    <property type="entry name" value="Homeodomain-like"/>
    <property type="match status" value="1"/>
</dbReference>
<comment type="caution">
    <text evidence="5">The sequence shown here is derived from an EMBL/GenBank/DDBJ whole genome shotgun (WGS) entry which is preliminary data.</text>
</comment>